<comment type="catalytic activity">
    <reaction evidence="8 9">
        <text>L-kynurenine + NADPH + O2 + H(+) = 3-hydroxy-L-kynurenine + NADP(+) + H2O</text>
        <dbReference type="Rhea" id="RHEA:20545"/>
        <dbReference type="ChEBI" id="CHEBI:15377"/>
        <dbReference type="ChEBI" id="CHEBI:15378"/>
        <dbReference type="ChEBI" id="CHEBI:15379"/>
        <dbReference type="ChEBI" id="CHEBI:57783"/>
        <dbReference type="ChEBI" id="CHEBI:57959"/>
        <dbReference type="ChEBI" id="CHEBI:58125"/>
        <dbReference type="ChEBI" id="CHEBI:58349"/>
        <dbReference type="EC" id="1.14.13.9"/>
    </reaction>
</comment>
<dbReference type="GO" id="GO:0034354">
    <property type="term" value="P:'de novo' NAD+ biosynthetic process from L-tryptophan"/>
    <property type="evidence" value="ECO:0007669"/>
    <property type="project" value="UniProtKB-UniRule"/>
</dbReference>
<dbReference type="FunCoup" id="A0A6J2YBB3">
    <property type="interactions" value="205"/>
</dbReference>
<keyword evidence="2 9" id="KW-0285">Flavoprotein</keyword>
<dbReference type="EC" id="1.14.13.9" evidence="9"/>
<evidence type="ECO:0000256" key="2">
    <source>
        <dbReference type="ARBA" id="ARBA00022630"/>
    </source>
</evidence>
<dbReference type="GO" id="GO:0019805">
    <property type="term" value="P:quinolinate biosynthetic process"/>
    <property type="evidence" value="ECO:0007669"/>
    <property type="project" value="UniProtKB-UniRule"/>
</dbReference>
<dbReference type="Proteomes" id="UP000504635">
    <property type="component" value="Unplaced"/>
</dbReference>
<gene>
    <name evidence="13" type="primary">LOC115885656</name>
</gene>
<accession>A0A6J2YBB3</accession>
<evidence type="ECO:0000256" key="4">
    <source>
        <dbReference type="ARBA" id="ARBA00022827"/>
    </source>
</evidence>
<evidence type="ECO:0000256" key="9">
    <source>
        <dbReference type="HAMAP-Rule" id="MF_03018"/>
    </source>
</evidence>
<dbReference type="Pfam" id="PF01494">
    <property type="entry name" value="FAD_binding_3"/>
    <property type="match status" value="1"/>
</dbReference>
<feature type="transmembrane region" description="Helical" evidence="10">
    <location>
        <begin position="437"/>
        <end position="457"/>
    </location>
</feature>
<dbReference type="GO" id="GO:0006569">
    <property type="term" value="P:L-tryptophan catabolic process"/>
    <property type="evidence" value="ECO:0007669"/>
    <property type="project" value="UniProtKB-UniRule"/>
</dbReference>
<keyword evidence="12" id="KW-1185">Reference proteome</keyword>
<evidence type="ECO:0000256" key="10">
    <source>
        <dbReference type="SAM" id="Phobius"/>
    </source>
</evidence>
<comment type="subcellular location">
    <subcellularLocation>
        <location evidence="9">Mitochondrion</location>
    </subcellularLocation>
    <subcellularLocation>
        <location evidence="9">Membrane</location>
        <topology evidence="9">Multi-pass membrane protein</topology>
    </subcellularLocation>
</comment>
<comment type="cofactor">
    <cofactor evidence="1 9">
        <name>FAD</name>
        <dbReference type="ChEBI" id="CHEBI:57692"/>
    </cofactor>
</comment>
<keyword evidence="9" id="KW-0496">Mitochondrion</keyword>
<dbReference type="HAMAP" id="MF_01971">
    <property type="entry name" value="Kynurenine_monooxygenase"/>
    <property type="match status" value="1"/>
</dbReference>
<dbReference type="InterPro" id="IPR036188">
    <property type="entry name" value="FAD/NAD-bd_sf"/>
</dbReference>
<organism evidence="12 13">
    <name type="scientific">Sitophilus oryzae</name>
    <name type="common">Rice weevil</name>
    <name type="synonym">Curculio oryzae</name>
    <dbReference type="NCBI Taxonomy" id="7048"/>
    <lineage>
        <taxon>Eukaryota</taxon>
        <taxon>Metazoa</taxon>
        <taxon>Ecdysozoa</taxon>
        <taxon>Arthropoda</taxon>
        <taxon>Hexapoda</taxon>
        <taxon>Insecta</taxon>
        <taxon>Pterygota</taxon>
        <taxon>Neoptera</taxon>
        <taxon>Endopterygota</taxon>
        <taxon>Coleoptera</taxon>
        <taxon>Polyphaga</taxon>
        <taxon>Cucujiformia</taxon>
        <taxon>Curculionidae</taxon>
        <taxon>Dryophthorinae</taxon>
        <taxon>Sitophilus</taxon>
    </lineage>
</organism>
<evidence type="ECO:0000256" key="6">
    <source>
        <dbReference type="ARBA" id="ARBA00023002"/>
    </source>
</evidence>
<sequence length="460" mass="52671">MENTYISRKVREENAKFSRLNVIIIGGGLVGSLCACVFAKRGYKVTLYEKRPDPRKTTACNGRSINLALSHRGRKTLRLVGLELSIMESSIAMKGRMIHPVAGETSSIPYDLVNNQCIYSVGRNFLNQILLNAAEKHEGVTLVFKHKLSDVNFEENTLKLINQETKEIITETADLIIGADGAFSCLRGFMQKRFLYDLTQSYIEHGYMELRVPASRGHKLRNNHLHIWPRGTFMMIALPNQDSSWTVTLFMPFKQFKSITDPEKLLNFFSNTFTDALELIGKEELVQTFFTSNPAPLITVKCGQYHMGDRFLIIGDAAHAMVPFYGQGMNAGFEDCTILNNLLNEHKDNVKASIEAFSEQRRQDVHAVCDLALYNYKEMRDLVTTRSFKFRKTLDGVLSKWLPEIWTPLYNSVSFSHMEYHKCLENKLWQDKVLKRIFQMISTILILVFATIIYVFLSVK</sequence>
<evidence type="ECO:0000313" key="13">
    <source>
        <dbReference type="RefSeq" id="XP_030760494.1"/>
    </source>
</evidence>
<protein>
    <recommendedName>
        <fullName evidence="9">Kynurenine 3-monooxygenase</fullName>
        <ecNumber evidence="9">1.14.13.9</ecNumber>
    </recommendedName>
    <alternativeName>
        <fullName evidence="9">Kynurenine 3-hydroxylase</fullName>
    </alternativeName>
</protein>
<dbReference type="GO" id="GO:0043420">
    <property type="term" value="P:anthranilate metabolic process"/>
    <property type="evidence" value="ECO:0007669"/>
    <property type="project" value="UniProtKB-UniRule"/>
</dbReference>
<dbReference type="GO" id="GO:0004502">
    <property type="term" value="F:kynurenine 3-monooxygenase activity"/>
    <property type="evidence" value="ECO:0007669"/>
    <property type="project" value="UniProtKB-UniRule"/>
</dbReference>
<dbReference type="KEGG" id="soy:115885656"/>
<evidence type="ECO:0000256" key="5">
    <source>
        <dbReference type="ARBA" id="ARBA00022857"/>
    </source>
</evidence>
<evidence type="ECO:0000256" key="3">
    <source>
        <dbReference type="ARBA" id="ARBA00022642"/>
    </source>
</evidence>
<evidence type="ECO:0000256" key="8">
    <source>
        <dbReference type="ARBA" id="ARBA00047818"/>
    </source>
</evidence>
<dbReference type="PANTHER" id="PTHR46028:SF2">
    <property type="entry name" value="KYNURENINE 3-MONOOXYGENASE"/>
    <property type="match status" value="1"/>
</dbReference>
<dbReference type="GO" id="GO:0071949">
    <property type="term" value="F:FAD binding"/>
    <property type="evidence" value="ECO:0007669"/>
    <property type="project" value="InterPro"/>
</dbReference>
<dbReference type="CTD" id="35724"/>
<keyword evidence="4 9" id="KW-0274">FAD</keyword>
<dbReference type="InterPro" id="IPR027545">
    <property type="entry name" value="Kynurenine_monooxygenase"/>
</dbReference>
<dbReference type="GO" id="GO:0070189">
    <property type="term" value="P:kynurenine metabolic process"/>
    <property type="evidence" value="ECO:0007669"/>
    <property type="project" value="TreeGrafter"/>
</dbReference>
<dbReference type="FunFam" id="3.50.50.60:FF:000185">
    <property type="entry name" value="Kynurenine 3-monooxygenase"/>
    <property type="match status" value="1"/>
</dbReference>
<feature type="domain" description="FAD-binding" evidence="11">
    <location>
        <begin position="20"/>
        <end position="370"/>
    </location>
</feature>
<keyword evidence="10" id="KW-1133">Transmembrane helix</keyword>
<dbReference type="UniPathway" id="UPA00253">
    <property type="reaction ID" value="UER00328"/>
</dbReference>
<dbReference type="Gene3D" id="3.50.50.60">
    <property type="entry name" value="FAD/NAD(P)-binding domain"/>
    <property type="match status" value="1"/>
</dbReference>
<dbReference type="PRINTS" id="PR00420">
    <property type="entry name" value="RNGMNOXGNASE"/>
</dbReference>
<proteinExistence type="inferred from homology"/>
<comment type="similarity">
    <text evidence="9">Belongs to the aromatic-ring hydroxylase family. KMO subfamily.</text>
</comment>
<dbReference type="AlphaFoldDB" id="A0A6J2YBB3"/>
<keyword evidence="9 10" id="KW-0472">Membrane</keyword>
<comment type="function">
    <text evidence="9">Catalyzes the hydroxylation of L-kynurenine (L-Kyn) to form 3-hydroxy-L-kynurenine (L-3OHKyn). Required for synthesis of quinolinic acid.</text>
</comment>
<dbReference type="InterPro" id="IPR002938">
    <property type="entry name" value="FAD-bd"/>
</dbReference>
<name>A0A6J2YBB3_SITOR</name>
<dbReference type="GO" id="GO:0005741">
    <property type="term" value="C:mitochondrial outer membrane"/>
    <property type="evidence" value="ECO:0007669"/>
    <property type="project" value="TreeGrafter"/>
</dbReference>
<dbReference type="OrthoDB" id="10053569at2759"/>
<keyword evidence="3 9" id="KW-0662">Pyridine nucleotide biosynthesis</keyword>
<reference evidence="13" key="1">
    <citation type="submission" date="2025-08" db="UniProtKB">
        <authorList>
            <consortium name="RefSeq"/>
        </authorList>
    </citation>
    <scope>IDENTIFICATION</scope>
    <source>
        <tissue evidence="13">Gonads</tissue>
    </source>
</reference>
<comment type="pathway">
    <text evidence="9">Cofactor biosynthesis; NAD(+) biosynthesis; quinolinate from L-kynurenine: step 1/3.</text>
</comment>
<keyword evidence="7 9" id="KW-0503">Monooxygenase</keyword>
<dbReference type="SUPFAM" id="SSF51905">
    <property type="entry name" value="FAD/NAD(P)-binding domain"/>
    <property type="match status" value="1"/>
</dbReference>
<dbReference type="GeneID" id="115885656"/>
<dbReference type="RefSeq" id="XP_030760494.1">
    <property type="nucleotide sequence ID" value="XM_030904634.1"/>
</dbReference>
<keyword evidence="5 9" id="KW-0521">NADP</keyword>
<keyword evidence="10" id="KW-0812">Transmembrane</keyword>
<evidence type="ECO:0000256" key="7">
    <source>
        <dbReference type="ARBA" id="ARBA00023033"/>
    </source>
</evidence>
<evidence type="ECO:0000256" key="1">
    <source>
        <dbReference type="ARBA" id="ARBA00001974"/>
    </source>
</evidence>
<dbReference type="InParanoid" id="A0A6J2YBB3"/>
<evidence type="ECO:0000259" key="11">
    <source>
        <dbReference type="Pfam" id="PF01494"/>
    </source>
</evidence>
<dbReference type="PANTHER" id="PTHR46028">
    <property type="entry name" value="KYNURENINE 3-MONOOXYGENASE"/>
    <property type="match status" value="1"/>
</dbReference>
<feature type="transmembrane region" description="Helical" evidence="10">
    <location>
        <begin position="20"/>
        <end position="39"/>
    </location>
</feature>
<keyword evidence="6 9" id="KW-0560">Oxidoreductase</keyword>
<evidence type="ECO:0000313" key="12">
    <source>
        <dbReference type="Proteomes" id="UP000504635"/>
    </source>
</evidence>